<dbReference type="GO" id="GO:0031490">
    <property type="term" value="F:chromatin DNA binding"/>
    <property type="evidence" value="ECO:0007669"/>
    <property type="project" value="TreeGrafter"/>
</dbReference>
<feature type="domain" description="Transcription factor CBF/NF-Y/archaeal histone" evidence="7">
    <location>
        <begin position="82"/>
        <end position="127"/>
    </location>
</feature>
<comment type="subcellular location">
    <subcellularLocation>
        <location evidence="1">Nucleus</location>
    </subcellularLocation>
</comment>
<feature type="compositionally biased region" description="Acidic residues" evidence="6">
    <location>
        <begin position="175"/>
        <end position="191"/>
    </location>
</feature>
<feature type="region of interest" description="Disordered" evidence="6">
    <location>
        <begin position="246"/>
        <end position="349"/>
    </location>
</feature>
<dbReference type="PANTHER" id="PTHR46172">
    <property type="entry name" value="DNA POLYMERASE EPSILON SUBUNIT 3"/>
    <property type="match status" value="1"/>
</dbReference>
<feature type="region of interest" description="Disordered" evidence="6">
    <location>
        <begin position="160"/>
        <end position="219"/>
    </location>
</feature>
<feature type="compositionally biased region" description="Basic and acidic residues" evidence="6">
    <location>
        <begin position="165"/>
        <end position="174"/>
    </location>
</feature>
<dbReference type="InterPro" id="IPR009072">
    <property type="entry name" value="Histone-fold"/>
</dbReference>
<evidence type="ECO:0000313" key="8">
    <source>
        <dbReference type="EMBL" id="CCH62430.1"/>
    </source>
</evidence>
<evidence type="ECO:0000256" key="1">
    <source>
        <dbReference type="ARBA" id="ARBA00004123"/>
    </source>
</evidence>
<dbReference type="eggNOG" id="KOG0870">
    <property type="taxonomic scope" value="Eukaryota"/>
</dbReference>
<dbReference type="GO" id="GO:0008622">
    <property type="term" value="C:epsilon DNA polymerase complex"/>
    <property type="evidence" value="ECO:0007669"/>
    <property type="project" value="TreeGrafter"/>
</dbReference>
<dbReference type="GO" id="GO:0006974">
    <property type="term" value="P:DNA damage response"/>
    <property type="evidence" value="ECO:0007669"/>
    <property type="project" value="TreeGrafter"/>
</dbReference>
<dbReference type="PANTHER" id="PTHR46172:SF1">
    <property type="entry name" value="DNA POLYMERASE EPSILON SUBUNIT 3"/>
    <property type="match status" value="1"/>
</dbReference>
<dbReference type="GO" id="GO:0006272">
    <property type="term" value="P:leading strand elongation"/>
    <property type="evidence" value="ECO:0007669"/>
    <property type="project" value="TreeGrafter"/>
</dbReference>
<name>I2H7S8_HENB6</name>
<feature type="compositionally biased region" description="Basic and acidic residues" evidence="6">
    <location>
        <begin position="304"/>
        <end position="321"/>
    </location>
</feature>
<keyword evidence="3" id="KW-0539">Nucleus</keyword>
<dbReference type="InParanoid" id="I2H7S8"/>
<evidence type="ECO:0000256" key="3">
    <source>
        <dbReference type="ARBA" id="ARBA00023242"/>
    </source>
</evidence>
<dbReference type="FunCoup" id="I2H7S8">
    <property type="interactions" value="263"/>
</dbReference>
<dbReference type="SUPFAM" id="SSF47113">
    <property type="entry name" value="Histone-fold"/>
    <property type="match status" value="1"/>
</dbReference>
<gene>
    <name evidence="8" type="primary">TBLA0H01430</name>
    <name evidence="8" type="ORF">TBLA_0H01430</name>
</gene>
<accession>I2H7S8</accession>
<dbReference type="GO" id="GO:0031507">
    <property type="term" value="P:heterochromatin formation"/>
    <property type="evidence" value="ECO:0007669"/>
    <property type="project" value="TreeGrafter"/>
</dbReference>
<evidence type="ECO:0000256" key="2">
    <source>
        <dbReference type="ARBA" id="ARBA00022705"/>
    </source>
</evidence>
<dbReference type="GeneID" id="14497587"/>
<feature type="compositionally biased region" description="Polar residues" evidence="6">
    <location>
        <begin position="201"/>
        <end position="219"/>
    </location>
</feature>
<dbReference type="Proteomes" id="UP000002866">
    <property type="component" value="Chromosome 8"/>
</dbReference>
<sequence length="349" mass="38132">MPPKGWRKDAQGNYPTTSYVKEQENITIQDLLFPRSSVVNIAKSTFSSTAEQISEDLNDNEIGDDADINNDNIVEENSNKILVSKDAGLALQRSSTVFVNHLLLFAREIAKDQYRKTCNPDDILNALDAIGHPGLKGIVSERLQEYQNALLLKKEYKRLHGTSSSDKRKDKDSGSSDDEENDDYDINEEGADQSSKKQRTDNSIPNFQSNRSTPMSTEPTQVQIFPEVQTSQSTNVLGVSPNQQLISNSIPPTEPTTAQNLPISSSANSDSTVLQSPNVTNQTEVSSVNPTTTESIVNPTTVNADKDGDVLMSEDPVKEGETTTITESVSEETVTTTPATTADDVKEST</sequence>
<dbReference type="STRING" id="1071380.I2H7S8"/>
<dbReference type="Pfam" id="PF00808">
    <property type="entry name" value="CBFD_NFYB_HMF"/>
    <property type="match status" value="1"/>
</dbReference>
<evidence type="ECO:0000256" key="5">
    <source>
        <dbReference type="ARBA" id="ARBA00042096"/>
    </source>
</evidence>
<dbReference type="InterPro" id="IPR003958">
    <property type="entry name" value="CBFA_NFYB_domain"/>
</dbReference>
<dbReference type="AlphaFoldDB" id="I2H7S8"/>
<dbReference type="GO" id="GO:0008623">
    <property type="term" value="C:CHRAC"/>
    <property type="evidence" value="ECO:0007669"/>
    <property type="project" value="TreeGrafter"/>
</dbReference>
<evidence type="ECO:0000256" key="6">
    <source>
        <dbReference type="SAM" id="MobiDB-lite"/>
    </source>
</evidence>
<dbReference type="InterPro" id="IPR051377">
    <property type="entry name" value="DNA_Pol-Epsilon_Subunit"/>
</dbReference>
<keyword evidence="2" id="KW-0235">DNA replication</keyword>
<dbReference type="GO" id="GO:0046982">
    <property type="term" value="F:protein heterodimerization activity"/>
    <property type="evidence" value="ECO:0007669"/>
    <property type="project" value="InterPro"/>
</dbReference>
<dbReference type="EMBL" id="HE806323">
    <property type="protein sequence ID" value="CCH62430.1"/>
    <property type="molecule type" value="Genomic_DNA"/>
</dbReference>
<proteinExistence type="predicted"/>
<evidence type="ECO:0000259" key="7">
    <source>
        <dbReference type="Pfam" id="PF00808"/>
    </source>
</evidence>
<keyword evidence="9" id="KW-1185">Reference proteome</keyword>
<protein>
    <recommendedName>
        <fullName evidence="4">DNA polymerase epsilon subunit D</fullName>
    </recommendedName>
    <alternativeName>
        <fullName evidence="5">DNA polymerase II subunit D</fullName>
    </alternativeName>
</protein>
<reference evidence="8 9" key="1">
    <citation type="journal article" date="2011" name="Proc. Natl. Acad. Sci. U.S.A.">
        <title>Evolutionary erosion of yeast sex chromosomes by mating-type switching accidents.</title>
        <authorList>
            <person name="Gordon J.L."/>
            <person name="Armisen D."/>
            <person name="Proux-Wera E."/>
            <person name="Oheigeartaigh S.S."/>
            <person name="Byrne K.P."/>
            <person name="Wolfe K.H."/>
        </authorList>
    </citation>
    <scope>NUCLEOTIDE SEQUENCE [LARGE SCALE GENOMIC DNA]</scope>
    <source>
        <strain evidence="9">ATCC 34711 / CBS 6284 / DSM 70876 / NBRC 10599 / NRRL Y-10934 / UCD 77-7</strain>
    </source>
</reference>
<evidence type="ECO:0000313" key="9">
    <source>
        <dbReference type="Proteomes" id="UP000002866"/>
    </source>
</evidence>
<organism evidence="8 9">
    <name type="scientific">Henningerozyma blattae (strain ATCC 34711 / CBS 6284 / DSM 70876 / NBRC 10599 / NRRL Y-10934 / UCD 77-7)</name>
    <name type="common">Yeast</name>
    <name type="synonym">Tetrapisispora blattae</name>
    <dbReference type="NCBI Taxonomy" id="1071380"/>
    <lineage>
        <taxon>Eukaryota</taxon>
        <taxon>Fungi</taxon>
        <taxon>Dikarya</taxon>
        <taxon>Ascomycota</taxon>
        <taxon>Saccharomycotina</taxon>
        <taxon>Saccharomycetes</taxon>
        <taxon>Saccharomycetales</taxon>
        <taxon>Saccharomycetaceae</taxon>
        <taxon>Henningerozyma</taxon>
    </lineage>
</organism>
<dbReference type="RefSeq" id="XP_004181949.1">
    <property type="nucleotide sequence ID" value="XM_004181901.1"/>
</dbReference>
<dbReference type="KEGG" id="tbl:TBLA_0H01430"/>
<dbReference type="Gene3D" id="1.10.20.10">
    <property type="entry name" value="Histone, subunit A"/>
    <property type="match status" value="1"/>
</dbReference>
<dbReference type="OrthoDB" id="1707486at2759"/>
<dbReference type="HOGENOM" id="CLU_794957_0_0_1"/>
<feature type="compositionally biased region" description="Polar residues" evidence="6">
    <location>
        <begin position="246"/>
        <end position="303"/>
    </location>
</feature>
<evidence type="ECO:0000256" key="4">
    <source>
        <dbReference type="ARBA" id="ARBA00039775"/>
    </source>
</evidence>
<feature type="compositionally biased region" description="Low complexity" evidence="6">
    <location>
        <begin position="322"/>
        <end position="342"/>
    </location>
</feature>
<dbReference type="CDD" id="cd22928">
    <property type="entry name" value="HFD_POLE3_DPB4"/>
    <property type="match status" value="1"/>
</dbReference>